<dbReference type="GO" id="GO:0005737">
    <property type="term" value="C:cytoplasm"/>
    <property type="evidence" value="ECO:0007669"/>
    <property type="project" value="TreeGrafter"/>
</dbReference>
<dbReference type="InterPro" id="IPR051783">
    <property type="entry name" value="NAD(P)-dependent_oxidoreduct"/>
</dbReference>
<reference evidence="1" key="1">
    <citation type="submission" date="2021-01" db="EMBL/GenBank/DDBJ databases">
        <title>Marivirga aurantiaca sp. nov., isolated from intertidal surface sediments.</title>
        <authorList>
            <person name="Zhang M."/>
        </authorList>
    </citation>
    <scope>NUCLEOTIDE SEQUENCE</scope>
    <source>
        <strain evidence="1">S37H4</strain>
    </source>
</reference>
<dbReference type="RefSeq" id="WP_201432314.1">
    <property type="nucleotide sequence ID" value="NZ_JAEQBW010000009.1"/>
</dbReference>
<sequence length="268" mass="30728">MNKISILGCGWLGLPLAEAFVKDGFIVKGSSTSNSKTDLLSHKKIIPYQITLPLQNYESDFFDTDFLVINIPPQTRSKGPDFHLACIQSIISFIPENLKIIYISATSVYPDRDKEITEEEPVDETSDRAKALWQVENLLRNEFGKRLTIIRMGGLLGYDRVPGKYFSGKKVNNAQQKVNYIHRDDAVGIIQQLVHRNIFGELFNAVAPLHPSRKEVFLRNAQELGFEPPIFENEPSSLLQRFINGEKIEHYLEYSFIYPDPLHFYYTI</sequence>
<comment type="caution">
    <text evidence="1">The sequence shown here is derived from an EMBL/GenBank/DDBJ whole genome shotgun (WGS) entry which is preliminary data.</text>
</comment>
<gene>
    <name evidence="1" type="ORF">JKA74_16410</name>
</gene>
<accession>A0A934X1K3</accession>
<dbReference type="AlphaFoldDB" id="A0A934X1K3"/>
<dbReference type="SUPFAM" id="SSF51735">
    <property type="entry name" value="NAD(P)-binding Rossmann-fold domains"/>
    <property type="match status" value="1"/>
</dbReference>
<name>A0A934X1K3_9BACT</name>
<protein>
    <submittedName>
        <fullName evidence="1">SDR family NAD(P)-dependent oxidoreductase</fullName>
    </submittedName>
</protein>
<dbReference type="InterPro" id="IPR036291">
    <property type="entry name" value="NAD(P)-bd_dom_sf"/>
</dbReference>
<dbReference type="GO" id="GO:0004029">
    <property type="term" value="F:aldehyde dehydrogenase (NAD+) activity"/>
    <property type="evidence" value="ECO:0007669"/>
    <property type="project" value="TreeGrafter"/>
</dbReference>
<evidence type="ECO:0000313" key="1">
    <source>
        <dbReference type="EMBL" id="MBK6266630.1"/>
    </source>
</evidence>
<evidence type="ECO:0000313" key="2">
    <source>
        <dbReference type="Proteomes" id="UP000611723"/>
    </source>
</evidence>
<dbReference type="Proteomes" id="UP000611723">
    <property type="component" value="Unassembled WGS sequence"/>
</dbReference>
<proteinExistence type="predicted"/>
<dbReference type="Gene3D" id="3.40.50.720">
    <property type="entry name" value="NAD(P)-binding Rossmann-like Domain"/>
    <property type="match status" value="1"/>
</dbReference>
<dbReference type="EMBL" id="JAEQBW010000009">
    <property type="protein sequence ID" value="MBK6266630.1"/>
    <property type="molecule type" value="Genomic_DNA"/>
</dbReference>
<organism evidence="1 2">
    <name type="scientific">Marivirga aurantiaca</name>
    <dbReference type="NCBI Taxonomy" id="2802615"/>
    <lineage>
        <taxon>Bacteria</taxon>
        <taxon>Pseudomonadati</taxon>
        <taxon>Bacteroidota</taxon>
        <taxon>Cytophagia</taxon>
        <taxon>Cytophagales</taxon>
        <taxon>Marivirgaceae</taxon>
        <taxon>Marivirga</taxon>
    </lineage>
</organism>
<keyword evidence="2" id="KW-1185">Reference proteome</keyword>
<dbReference type="PANTHER" id="PTHR48079:SF6">
    <property type="entry name" value="NAD(P)-BINDING DOMAIN-CONTAINING PROTEIN-RELATED"/>
    <property type="match status" value="1"/>
</dbReference>
<dbReference type="PANTHER" id="PTHR48079">
    <property type="entry name" value="PROTEIN YEEZ"/>
    <property type="match status" value="1"/>
</dbReference>